<feature type="domain" description="GSCFA" evidence="1">
    <location>
        <begin position="49"/>
        <end position="317"/>
    </location>
</feature>
<keyword evidence="3" id="KW-1185">Reference proteome</keyword>
<protein>
    <recommendedName>
        <fullName evidence="1">GSCFA domain-containing protein</fullName>
    </recommendedName>
</protein>
<dbReference type="RefSeq" id="WP_261936366.1">
    <property type="nucleotide sequence ID" value="NZ_AP018817.1"/>
</dbReference>
<reference evidence="2" key="1">
    <citation type="submission" date="2018-07" db="EMBL/GenBank/DDBJ databases">
        <title>Complete genome sequence of Sphingomonas bisphenolicum strain AO1, a bisphenol A degradative bacterium isolated from Japanese farm field.</title>
        <authorList>
            <person name="Murakami M."/>
            <person name="Koh M."/>
            <person name="Koba S."/>
            <person name="Matsumura Y."/>
        </authorList>
    </citation>
    <scope>NUCLEOTIDE SEQUENCE</scope>
    <source>
        <strain evidence="2">AO1</strain>
    </source>
</reference>
<dbReference type="InterPro" id="IPR014982">
    <property type="entry name" value="GSCFA"/>
</dbReference>
<organism evidence="2 3">
    <name type="scientific">Sphingomonas bisphenolicum</name>
    <dbReference type="NCBI Taxonomy" id="296544"/>
    <lineage>
        <taxon>Bacteria</taxon>
        <taxon>Pseudomonadati</taxon>
        <taxon>Pseudomonadota</taxon>
        <taxon>Alphaproteobacteria</taxon>
        <taxon>Sphingomonadales</taxon>
        <taxon>Sphingomonadaceae</taxon>
        <taxon>Sphingomonas</taxon>
    </lineage>
</organism>
<dbReference type="Proteomes" id="UP001059971">
    <property type="component" value="Chromosome 1"/>
</dbReference>
<name>A0ABN5WAD9_9SPHN</name>
<dbReference type="EMBL" id="AP018817">
    <property type="protein sequence ID" value="BBF69222.1"/>
    <property type="molecule type" value="Genomic_DNA"/>
</dbReference>
<evidence type="ECO:0000313" key="2">
    <source>
        <dbReference type="EMBL" id="BBF69222.1"/>
    </source>
</evidence>
<proteinExistence type="predicted"/>
<sequence>MADRDSHSTCPFRSLPAEAYWRKALVQTPAKDVNPASKPSFRIAQTDAVATAGSCFAQHIARHLVGAGYNYFIPENAHPIVPPDLGKKYNYGTFSARFGNIYTPRQLLQLFHRAYGSFQPAEDVWIEGDRYYDPYRPLIQPQGFPDEASYLADRQEHFAAVRRMVEECNVFVFTLGLTEAWVSRIDGAVFPVCPGCGTGTFDPDRYEFVNFTASETASDLRLALEFIRAKNPDVRFVVTVSPVPLIATAAHRHVLVSTTYSKAALRVAAEEVTAALSDCEYFPSYEIITGAYNRGAYFDDDLREVKPEGVAHVMRCFAETFLDRSAKAASPRKAGKKVRPMSTVLNDIICDEETLIAAE</sequence>
<evidence type="ECO:0000313" key="3">
    <source>
        <dbReference type="Proteomes" id="UP001059971"/>
    </source>
</evidence>
<dbReference type="Pfam" id="PF08885">
    <property type="entry name" value="GSCFA"/>
    <property type="match status" value="1"/>
</dbReference>
<gene>
    <name evidence="2" type="ORF">SBA_ch1_14220</name>
</gene>
<accession>A0ABN5WAD9</accession>
<evidence type="ECO:0000259" key="1">
    <source>
        <dbReference type="Pfam" id="PF08885"/>
    </source>
</evidence>